<evidence type="ECO:0000313" key="3">
    <source>
        <dbReference type="Proteomes" id="UP000236333"/>
    </source>
</evidence>
<feature type="region of interest" description="Disordered" evidence="1">
    <location>
        <begin position="40"/>
        <end position="80"/>
    </location>
</feature>
<dbReference type="AlphaFoldDB" id="A0A2J8A7P4"/>
<evidence type="ECO:0000256" key="1">
    <source>
        <dbReference type="SAM" id="MobiDB-lite"/>
    </source>
</evidence>
<name>A0A2J8A7P4_9CHLO</name>
<accession>A0A2J8A7P4</accession>
<protein>
    <submittedName>
        <fullName evidence="2">Uncharacterized protein</fullName>
    </submittedName>
</protein>
<gene>
    <name evidence="2" type="ORF">TSOC_004947</name>
</gene>
<dbReference type="Proteomes" id="UP000236333">
    <property type="component" value="Unassembled WGS sequence"/>
</dbReference>
<feature type="compositionally biased region" description="Low complexity" evidence="1">
    <location>
        <begin position="46"/>
        <end position="56"/>
    </location>
</feature>
<organism evidence="2 3">
    <name type="scientific">Tetrabaena socialis</name>
    <dbReference type="NCBI Taxonomy" id="47790"/>
    <lineage>
        <taxon>Eukaryota</taxon>
        <taxon>Viridiplantae</taxon>
        <taxon>Chlorophyta</taxon>
        <taxon>core chlorophytes</taxon>
        <taxon>Chlorophyceae</taxon>
        <taxon>CS clade</taxon>
        <taxon>Chlamydomonadales</taxon>
        <taxon>Tetrabaenaceae</taxon>
        <taxon>Tetrabaena</taxon>
    </lineage>
</organism>
<dbReference type="EMBL" id="PGGS01000127">
    <property type="protein sequence ID" value="PNH08500.1"/>
    <property type="molecule type" value="Genomic_DNA"/>
</dbReference>
<proteinExistence type="predicted"/>
<reference evidence="2 3" key="1">
    <citation type="journal article" date="2017" name="Mol. Biol. Evol.">
        <title>The 4-celled Tetrabaena socialis nuclear genome reveals the essential components for genetic control of cell number at the origin of multicellularity in the volvocine lineage.</title>
        <authorList>
            <person name="Featherston J."/>
            <person name="Arakaki Y."/>
            <person name="Hanschen E.R."/>
            <person name="Ferris P.J."/>
            <person name="Michod R.E."/>
            <person name="Olson B.J.S.C."/>
            <person name="Nozaki H."/>
            <person name="Durand P.M."/>
        </authorList>
    </citation>
    <scope>NUCLEOTIDE SEQUENCE [LARGE SCALE GENOMIC DNA]</scope>
    <source>
        <strain evidence="2 3">NIES-571</strain>
    </source>
</reference>
<evidence type="ECO:0000313" key="2">
    <source>
        <dbReference type="EMBL" id="PNH08500.1"/>
    </source>
</evidence>
<keyword evidence="3" id="KW-1185">Reference proteome</keyword>
<sequence length="189" mass="19977">MGGPRRDCTLRLVAQQPASLAREHWLPFRNMNGIVPAHSARRRRPSCASPPRVPAALAAGSDAARVGGPRGGRSGRRSPQELRQQQLTALQELLVAEVAVVEGTPLQTRARTPLFRAVAARPLSLRSTPSAPSHVAAVEQAVGLLGQSLGDMQAASRAMMLSQPADVQSVSAAVSATDVRADEVSRMAR</sequence>
<comment type="caution">
    <text evidence="2">The sequence shown here is derived from an EMBL/GenBank/DDBJ whole genome shotgun (WGS) entry which is preliminary data.</text>
</comment>